<proteinExistence type="predicted"/>
<dbReference type="RefSeq" id="WP_067064693.1">
    <property type="nucleotide sequence ID" value="NZ_CP014699.1"/>
</dbReference>
<name>A0A172Q9X2_9STRE</name>
<gene>
    <name evidence="1" type="ORF">A0O21_09705</name>
</gene>
<dbReference type="EMBL" id="CP014699">
    <property type="protein sequence ID" value="AND80251.1"/>
    <property type="molecule type" value="Genomic_DNA"/>
</dbReference>
<accession>A0A172Q9X2</accession>
<dbReference type="Proteomes" id="UP000077317">
    <property type="component" value="Chromosome"/>
</dbReference>
<keyword evidence="2" id="KW-1185">Reference proteome</keyword>
<sequence>MEDLIGTIEKFLAYSDEKLEELAIKNQQLREDSLSKSVERRSR</sequence>
<reference evidence="1 2" key="1">
    <citation type="journal article" date="2016" name="Int. J. Syst. Evol. Microbiol.">
        <title>Streptococcuspantholopis sp. nov., isolated from faeces of the Tibetan antelope (Pantholops hodgsonii).</title>
        <authorList>
            <person name="Bai X."/>
            <person name="Xiong Y."/>
            <person name="Lu S."/>
            <person name="Jin D."/>
            <person name="Lai X."/>
            <person name="Yang J."/>
            <person name="Niu L."/>
            <person name="Hu S."/>
            <person name="Meng X."/>
            <person name="Pu J."/>
            <person name="Ye C."/>
            <person name="Xu J."/>
        </authorList>
    </citation>
    <scope>NUCLEOTIDE SEQUENCE [LARGE SCALE GENOMIC DNA]</scope>
    <source>
        <strain evidence="1 2">TA 26</strain>
    </source>
</reference>
<evidence type="ECO:0000313" key="2">
    <source>
        <dbReference type="Proteomes" id="UP000077317"/>
    </source>
</evidence>
<dbReference type="KEGG" id="spat:A0O21_09705"/>
<dbReference type="NCBIfam" id="NF040896">
    <property type="entry name" value="SP_0009_fam"/>
    <property type="match status" value="1"/>
</dbReference>
<reference evidence="2" key="2">
    <citation type="submission" date="2016-03" db="EMBL/GenBank/DDBJ databases">
        <title>Streptococcus antelopensis sp. nov., isolated from the feces of the Tibetan antelope (Pantholops hodgsonii) in Hoh Xil National Nature Reserve, Qinghai, China.</title>
        <authorList>
            <person name="Bai X."/>
        </authorList>
    </citation>
    <scope>NUCLEOTIDE SEQUENCE [LARGE SCALE GENOMIC DNA]</scope>
    <source>
        <strain evidence="2">TA 26</strain>
    </source>
</reference>
<dbReference type="AlphaFoldDB" id="A0A172Q9X2"/>
<dbReference type="OrthoDB" id="2234832at2"/>
<protein>
    <submittedName>
        <fullName evidence="1">Recombinase</fullName>
    </submittedName>
</protein>
<evidence type="ECO:0000313" key="1">
    <source>
        <dbReference type="EMBL" id="AND80251.1"/>
    </source>
</evidence>
<organism evidence="1 2">
    <name type="scientific">Streptococcus pantholopis</name>
    <dbReference type="NCBI Taxonomy" id="1811193"/>
    <lineage>
        <taxon>Bacteria</taxon>
        <taxon>Bacillati</taxon>
        <taxon>Bacillota</taxon>
        <taxon>Bacilli</taxon>
        <taxon>Lactobacillales</taxon>
        <taxon>Streptococcaceae</taxon>
        <taxon>Streptococcus</taxon>
    </lineage>
</organism>
<dbReference type="InterPro" id="IPR049819">
    <property type="entry name" value="SP_0009-like"/>
</dbReference>